<protein>
    <recommendedName>
        <fullName evidence="2">Ig-like domain-containing protein</fullName>
    </recommendedName>
</protein>
<reference evidence="3 4" key="1">
    <citation type="journal article" date="2020" name="Cell">
        <title>Large-Scale Comparative Analyses of Tick Genomes Elucidate Their Genetic Diversity and Vector Capacities.</title>
        <authorList>
            <consortium name="Tick Genome and Microbiome Consortium (TIGMIC)"/>
            <person name="Jia N."/>
            <person name="Wang J."/>
            <person name="Shi W."/>
            <person name="Du L."/>
            <person name="Sun Y."/>
            <person name="Zhan W."/>
            <person name="Jiang J.F."/>
            <person name="Wang Q."/>
            <person name="Zhang B."/>
            <person name="Ji P."/>
            <person name="Bell-Sakyi L."/>
            <person name="Cui X.M."/>
            <person name="Yuan T.T."/>
            <person name="Jiang B.G."/>
            <person name="Yang W.F."/>
            <person name="Lam T.T."/>
            <person name="Chang Q.C."/>
            <person name="Ding S.J."/>
            <person name="Wang X.J."/>
            <person name="Zhu J.G."/>
            <person name="Ruan X.D."/>
            <person name="Zhao L."/>
            <person name="Wei J.T."/>
            <person name="Ye R.Z."/>
            <person name="Que T.C."/>
            <person name="Du C.H."/>
            <person name="Zhou Y.H."/>
            <person name="Cheng J.X."/>
            <person name="Dai P.F."/>
            <person name="Guo W.B."/>
            <person name="Han X.H."/>
            <person name="Huang E.J."/>
            <person name="Li L.F."/>
            <person name="Wei W."/>
            <person name="Gao Y.C."/>
            <person name="Liu J.Z."/>
            <person name="Shao H.Z."/>
            <person name="Wang X."/>
            <person name="Wang C.C."/>
            <person name="Yang T.C."/>
            <person name="Huo Q.B."/>
            <person name="Li W."/>
            <person name="Chen H.Y."/>
            <person name="Chen S.E."/>
            <person name="Zhou L.G."/>
            <person name="Ni X.B."/>
            <person name="Tian J.H."/>
            <person name="Sheng Y."/>
            <person name="Liu T."/>
            <person name="Pan Y.S."/>
            <person name="Xia L.Y."/>
            <person name="Li J."/>
            <person name="Zhao F."/>
            <person name="Cao W.C."/>
        </authorList>
    </citation>
    <scope>NUCLEOTIDE SEQUENCE [LARGE SCALE GENOMIC DNA]</scope>
    <source>
        <strain evidence="3">HaeL-2018</strain>
    </source>
</reference>
<proteinExistence type="predicted"/>
<keyword evidence="4" id="KW-1185">Reference proteome</keyword>
<evidence type="ECO:0000313" key="4">
    <source>
        <dbReference type="Proteomes" id="UP000821853"/>
    </source>
</evidence>
<accession>A0A9J6G3C3</accession>
<organism evidence="3 4">
    <name type="scientific">Haemaphysalis longicornis</name>
    <name type="common">Bush tick</name>
    <dbReference type="NCBI Taxonomy" id="44386"/>
    <lineage>
        <taxon>Eukaryota</taxon>
        <taxon>Metazoa</taxon>
        <taxon>Ecdysozoa</taxon>
        <taxon>Arthropoda</taxon>
        <taxon>Chelicerata</taxon>
        <taxon>Arachnida</taxon>
        <taxon>Acari</taxon>
        <taxon>Parasitiformes</taxon>
        <taxon>Ixodida</taxon>
        <taxon>Ixodoidea</taxon>
        <taxon>Ixodidae</taxon>
        <taxon>Haemaphysalinae</taxon>
        <taxon>Haemaphysalis</taxon>
    </lineage>
</organism>
<evidence type="ECO:0000256" key="1">
    <source>
        <dbReference type="SAM" id="MobiDB-lite"/>
    </source>
</evidence>
<sequence>MASGNELLFSPSHGSSDVNGSGGSNVQGPRLTTELPSRLLFSNSSGGSLPCSATGTPATTIRWLTEDGDEAADVARLRHVRGSDGSLVFLPFRAEQFRRDVHEARYRCSAANAIGTVVSAQVHVTAGELDQRPFFVLEGGTSCRSNEQREAQSCCCCVDNTF</sequence>
<dbReference type="AlphaFoldDB" id="A0A9J6G3C3"/>
<dbReference type="OMA" id="FIHEPTH"/>
<dbReference type="OrthoDB" id="5969272at2759"/>
<name>A0A9J6G3C3_HAELO</name>
<dbReference type="VEuPathDB" id="VectorBase:HLOH_053208"/>
<dbReference type="EMBL" id="JABSTR010000006">
    <property type="protein sequence ID" value="KAH9372886.1"/>
    <property type="molecule type" value="Genomic_DNA"/>
</dbReference>
<dbReference type="SUPFAM" id="SSF48726">
    <property type="entry name" value="Immunoglobulin"/>
    <property type="match status" value="1"/>
</dbReference>
<gene>
    <name evidence="3" type="ORF">HPB48_023084</name>
</gene>
<feature type="region of interest" description="Disordered" evidence="1">
    <location>
        <begin position="1"/>
        <end position="29"/>
    </location>
</feature>
<dbReference type="Gene3D" id="2.60.40.10">
    <property type="entry name" value="Immunoglobulins"/>
    <property type="match status" value="1"/>
</dbReference>
<comment type="caution">
    <text evidence="3">The sequence shown here is derived from an EMBL/GenBank/DDBJ whole genome shotgun (WGS) entry which is preliminary data.</text>
</comment>
<feature type="domain" description="Ig-like" evidence="2">
    <location>
        <begin position="29"/>
        <end position="125"/>
    </location>
</feature>
<dbReference type="InterPro" id="IPR036179">
    <property type="entry name" value="Ig-like_dom_sf"/>
</dbReference>
<dbReference type="PROSITE" id="PS50835">
    <property type="entry name" value="IG_LIKE"/>
    <property type="match status" value="1"/>
</dbReference>
<evidence type="ECO:0000313" key="3">
    <source>
        <dbReference type="EMBL" id="KAH9372886.1"/>
    </source>
</evidence>
<dbReference type="Proteomes" id="UP000821853">
    <property type="component" value="Chromosome 4"/>
</dbReference>
<dbReference type="InterPro" id="IPR013783">
    <property type="entry name" value="Ig-like_fold"/>
</dbReference>
<dbReference type="InterPro" id="IPR007110">
    <property type="entry name" value="Ig-like_dom"/>
</dbReference>
<evidence type="ECO:0000259" key="2">
    <source>
        <dbReference type="PROSITE" id="PS50835"/>
    </source>
</evidence>